<organism evidence="1 2">
    <name type="scientific">Candidatus Buchananbacteria bacterium RIFCSPLOWO2_01_FULL_56_15</name>
    <dbReference type="NCBI Taxonomy" id="1797547"/>
    <lineage>
        <taxon>Bacteria</taxon>
        <taxon>Candidatus Buchananiibacteriota</taxon>
    </lineage>
</organism>
<dbReference type="AlphaFoldDB" id="A0A1G1YRH9"/>
<gene>
    <name evidence="1" type="ORF">A2951_00785</name>
</gene>
<comment type="caution">
    <text evidence="1">The sequence shown here is derived from an EMBL/GenBank/DDBJ whole genome shotgun (WGS) entry which is preliminary data.</text>
</comment>
<reference evidence="1 2" key="1">
    <citation type="journal article" date="2016" name="Nat. Commun.">
        <title>Thousands of microbial genomes shed light on interconnected biogeochemical processes in an aquifer system.</title>
        <authorList>
            <person name="Anantharaman K."/>
            <person name="Brown C.T."/>
            <person name="Hug L.A."/>
            <person name="Sharon I."/>
            <person name="Castelle C.J."/>
            <person name="Probst A.J."/>
            <person name="Thomas B.C."/>
            <person name="Singh A."/>
            <person name="Wilkins M.J."/>
            <person name="Karaoz U."/>
            <person name="Brodie E.L."/>
            <person name="Williams K.H."/>
            <person name="Hubbard S.S."/>
            <person name="Banfield J.F."/>
        </authorList>
    </citation>
    <scope>NUCLEOTIDE SEQUENCE [LARGE SCALE GENOMIC DNA]</scope>
</reference>
<dbReference type="Gene3D" id="1.25.40.10">
    <property type="entry name" value="Tetratricopeptide repeat domain"/>
    <property type="match status" value="1"/>
</dbReference>
<protein>
    <recommendedName>
        <fullName evidence="3">MalT-like TPR region domain-containing protein</fullName>
    </recommendedName>
</protein>
<evidence type="ECO:0008006" key="3">
    <source>
        <dbReference type="Google" id="ProtNLM"/>
    </source>
</evidence>
<proteinExistence type="predicted"/>
<name>A0A1G1YRH9_9BACT</name>
<dbReference type="InterPro" id="IPR011990">
    <property type="entry name" value="TPR-like_helical_dom_sf"/>
</dbReference>
<accession>A0A1G1YRH9</accession>
<evidence type="ECO:0000313" key="2">
    <source>
        <dbReference type="Proteomes" id="UP000178944"/>
    </source>
</evidence>
<dbReference type="EMBL" id="MHIQ01000013">
    <property type="protein sequence ID" value="OGY54968.1"/>
    <property type="molecule type" value="Genomic_DNA"/>
</dbReference>
<sequence length="279" mass="31989">MYQMLLNKQCDPSDLPLAELYELGDQMAIVGGNFSAKKIIYDWIERHLQATDDDRFRVSVFRFDLLRRQGKTDEAYCNLLVMAMEQRSVSAQLEYLQAIGQCLLVLKRFDEAVDAQRQLIELMDQNVLVRRRLYYLETMLALKQHASQYDDELDGCLDLSLNLLNEATELSEPERNRALGGLRFVQGQQHIAHGAWRQAAGCFAQEFEFGPADREKVVGSLMYLYSRLREITDDPDAALHVAFLRGHLNSLQPADIQILQKEYDLVVKAFGITPPKAEQ</sequence>
<dbReference type="Proteomes" id="UP000178944">
    <property type="component" value="Unassembled WGS sequence"/>
</dbReference>
<evidence type="ECO:0000313" key="1">
    <source>
        <dbReference type="EMBL" id="OGY54968.1"/>
    </source>
</evidence>